<dbReference type="Proteomes" id="UP001060085">
    <property type="component" value="Linkage Group LG02"/>
</dbReference>
<protein>
    <submittedName>
        <fullName evidence="1">Uncharacterized protein</fullName>
    </submittedName>
</protein>
<dbReference type="EMBL" id="CM044702">
    <property type="protein sequence ID" value="KAI5676530.1"/>
    <property type="molecule type" value="Genomic_DNA"/>
</dbReference>
<accession>A0ACC0BV83</accession>
<comment type="caution">
    <text evidence="1">The sequence shown here is derived from an EMBL/GenBank/DDBJ whole genome shotgun (WGS) entry which is preliminary data.</text>
</comment>
<reference evidence="2" key="1">
    <citation type="journal article" date="2023" name="Nat. Plants">
        <title>Single-cell RNA sequencing provides a high-resolution roadmap for understanding the multicellular compartmentation of specialized metabolism.</title>
        <authorList>
            <person name="Sun S."/>
            <person name="Shen X."/>
            <person name="Li Y."/>
            <person name="Li Y."/>
            <person name="Wang S."/>
            <person name="Li R."/>
            <person name="Zhang H."/>
            <person name="Shen G."/>
            <person name="Guo B."/>
            <person name="Wei J."/>
            <person name="Xu J."/>
            <person name="St-Pierre B."/>
            <person name="Chen S."/>
            <person name="Sun C."/>
        </authorList>
    </citation>
    <scope>NUCLEOTIDE SEQUENCE [LARGE SCALE GENOMIC DNA]</scope>
</reference>
<keyword evidence="2" id="KW-1185">Reference proteome</keyword>
<proteinExistence type="predicted"/>
<gene>
    <name evidence="1" type="ORF">M9H77_07480</name>
</gene>
<evidence type="ECO:0000313" key="1">
    <source>
        <dbReference type="EMBL" id="KAI5676530.1"/>
    </source>
</evidence>
<organism evidence="1 2">
    <name type="scientific">Catharanthus roseus</name>
    <name type="common">Madagascar periwinkle</name>
    <name type="synonym">Vinca rosea</name>
    <dbReference type="NCBI Taxonomy" id="4058"/>
    <lineage>
        <taxon>Eukaryota</taxon>
        <taxon>Viridiplantae</taxon>
        <taxon>Streptophyta</taxon>
        <taxon>Embryophyta</taxon>
        <taxon>Tracheophyta</taxon>
        <taxon>Spermatophyta</taxon>
        <taxon>Magnoliopsida</taxon>
        <taxon>eudicotyledons</taxon>
        <taxon>Gunneridae</taxon>
        <taxon>Pentapetalae</taxon>
        <taxon>asterids</taxon>
        <taxon>lamiids</taxon>
        <taxon>Gentianales</taxon>
        <taxon>Apocynaceae</taxon>
        <taxon>Rauvolfioideae</taxon>
        <taxon>Vinceae</taxon>
        <taxon>Catharanthinae</taxon>
        <taxon>Catharanthus</taxon>
    </lineage>
</organism>
<evidence type="ECO:0000313" key="2">
    <source>
        <dbReference type="Proteomes" id="UP001060085"/>
    </source>
</evidence>
<name>A0ACC0BV83_CATRO</name>
<sequence>MDSMLCNPGCVIIPSQLDPVQVQTSINCIWNYLCSCELAHHTARIGVLHYLVIDERDLCPPQVRWNQRTTARDSQMMCTILRQDEQEGRPESPSPAEAAMQV</sequence>